<evidence type="ECO:0000313" key="1">
    <source>
        <dbReference type="EMBL" id="PMR75315.1"/>
    </source>
</evidence>
<dbReference type="Proteomes" id="UP000235803">
    <property type="component" value="Unassembled WGS sequence"/>
</dbReference>
<name>A0A2N7U4F2_9GAMM</name>
<comment type="caution">
    <text evidence="1">The sequence shown here is derived from an EMBL/GenBank/DDBJ whole genome shotgun (WGS) entry which is preliminary data.</text>
</comment>
<dbReference type="EMBL" id="PNRF01000020">
    <property type="protein sequence ID" value="PMR75315.1"/>
    <property type="molecule type" value="Genomic_DNA"/>
</dbReference>
<dbReference type="RefSeq" id="WP_102653329.1">
    <property type="nucleotide sequence ID" value="NZ_PNRF01000020.1"/>
</dbReference>
<organism evidence="1 2">
    <name type="scientific">Billgrantia endophytica</name>
    <dbReference type="NCBI Taxonomy" id="2033802"/>
    <lineage>
        <taxon>Bacteria</taxon>
        <taxon>Pseudomonadati</taxon>
        <taxon>Pseudomonadota</taxon>
        <taxon>Gammaproteobacteria</taxon>
        <taxon>Oceanospirillales</taxon>
        <taxon>Halomonadaceae</taxon>
        <taxon>Billgrantia</taxon>
    </lineage>
</organism>
<protein>
    <submittedName>
        <fullName evidence="1">Uncharacterized protein</fullName>
    </submittedName>
</protein>
<evidence type="ECO:0000313" key="2">
    <source>
        <dbReference type="Proteomes" id="UP000235803"/>
    </source>
</evidence>
<gene>
    <name evidence="1" type="ORF">C1H69_10360</name>
</gene>
<dbReference type="OrthoDB" id="9255533at2"/>
<dbReference type="AlphaFoldDB" id="A0A2N7U4F2"/>
<keyword evidence="2" id="KW-1185">Reference proteome</keyword>
<accession>A0A2N7U4F2</accession>
<reference evidence="1 2" key="1">
    <citation type="submission" date="2018-01" db="EMBL/GenBank/DDBJ databases">
        <title>Halomonas endophytica sp. nov., isolated from storage liquid in the stems of Populus euphratica.</title>
        <authorList>
            <person name="Chen C."/>
        </authorList>
    </citation>
    <scope>NUCLEOTIDE SEQUENCE [LARGE SCALE GENOMIC DNA]</scope>
    <source>
        <strain evidence="1 2">MC28</strain>
    </source>
</reference>
<sequence>MIVIKKAAFFPTEEPTGKPNCKVFYRIERDGSITSRAFLDVPDVFERERLISTHYLRHMVMHFWNKDVGVREVARDNPWDFTLELSTGLCLNIEVTSIADSPAHFEINKREERLSACVACETLPLHELRWLAKVFPEPYLAALIKEYEAEGVQAAQMVDNPLKDDHLRIFVSALHDPQEHLKDQLYAVIDKKVKKRHGGKLNTVIIIDNRTSVYDAHEYVEAAQALQPYLDAVPFPEVWFYTGYFSDHTGNYAEFSFSPLKVTDEQASVLESMARQAKVGNGGRIVW</sequence>
<proteinExistence type="predicted"/>